<protein>
    <submittedName>
        <fullName evidence="1">Uncharacterized protein</fullName>
    </submittedName>
</protein>
<dbReference type="EMBL" id="MU394322">
    <property type="protein sequence ID" value="KAI6085730.1"/>
    <property type="molecule type" value="Genomic_DNA"/>
</dbReference>
<gene>
    <name evidence="1" type="ORF">F4821DRAFT_144738</name>
</gene>
<name>A0ACC0CZJ4_9PEZI</name>
<accession>A0ACC0CZJ4</accession>
<evidence type="ECO:0000313" key="1">
    <source>
        <dbReference type="EMBL" id="KAI6085730.1"/>
    </source>
</evidence>
<proteinExistence type="predicted"/>
<comment type="caution">
    <text evidence="1">The sequence shown here is derived from an EMBL/GenBank/DDBJ whole genome shotgun (WGS) entry which is preliminary data.</text>
</comment>
<evidence type="ECO:0000313" key="2">
    <source>
        <dbReference type="Proteomes" id="UP001497680"/>
    </source>
</evidence>
<keyword evidence="2" id="KW-1185">Reference proteome</keyword>
<dbReference type="Proteomes" id="UP001497680">
    <property type="component" value="Unassembled WGS sequence"/>
</dbReference>
<reference evidence="1 2" key="1">
    <citation type="journal article" date="2022" name="New Phytol.">
        <title>Ecological generalism drives hyperdiversity of secondary metabolite gene clusters in xylarialean endophytes.</title>
        <authorList>
            <person name="Franco M.E.E."/>
            <person name="Wisecaver J.H."/>
            <person name="Arnold A.E."/>
            <person name="Ju Y.M."/>
            <person name="Slot J.C."/>
            <person name="Ahrendt S."/>
            <person name="Moore L.P."/>
            <person name="Eastman K.E."/>
            <person name="Scott K."/>
            <person name="Konkel Z."/>
            <person name="Mondo S.J."/>
            <person name="Kuo A."/>
            <person name="Hayes R.D."/>
            <person name="Haridas S."/>
            <person name="Andreopoulos B."/>
            <person name="Riley R."/>
            <person name="LaButti K."/>
            <person name="Pangilinan J."/>
            <person name="Lipzen A."/>
            <person name="Amirebrahimi M."/>
            <person name="Yan J."/>
            <person name="Adam C."/>
            <person name="Keymanesh K."/>
            <person name="Ng V."/>
            <person name="Louie K."/>
            <person name="Northen T."/>
            <person name="Drula E."/>
            <person name="Henrissat B."/>
            <person name="Hsieh H.M."/>
            <person name="Youens-Clark K."/>
            <person name="Lutzoni F."/>
            <person name="Miadlikowska J."/>
            <person name="Eastwood D.C."/>
            <person name="Hamelin R.C."/>
            <person name="Grigoriev I.V."/>
            <person name="U'Ren J.M."/>
        </authorList>
    </citation>
    <scope>NUCLEOTIDE SEQUENCE [LARGE SCALE GENOMIC DNA]</scope>
    <source>
        <strain evidence="1 2">ER1909</strain>
    </source>
</reference>
<sequence length="475" mass="54425">MSIAWECRDQADQAEIYYDRPLRAKVRRLEDEVLTLKRLLRENDIDWHTRPKAGQASTATHGHVTRASKAKCKPLPHIPVEVQLRILSFAMTSSHSIVDPLCKVKQERLLVKEKAKGHQLAIHFLATCKAYYIEGNKFLWSNNSFVFTTPEALRNFSEVDLKFRQQIKEVNFRLIARFYDDEERTHKINRHHHPDIKKSVSMNVQKRPKESPLNRRGFRVYGWFQLVDFLTAMLPPFDPDRLSQESLVHTKPAPKLLPSLEKLHIDFLNFKDDTLNMPPSQLHELASHQLGCTLNEVVLTGLPSDDGGLRTCNELAGLLKDEGLLIDHAPSMVALKHVVRVLGCGHGDCHYSAKVVRATRHIGEQHRDEVYEHFNAEFPPAPPDEGEPPYSPFHSCRTIWKRVPVKINDGDERKWMLFDRMSGLPWEEVEDEVTMFDYLGDSDGGSDEGLVCDNCNKVHPGAIPPPDLMDLYDDL</sequence>
<organism evidence="1 2">
    <name type="scientific">Hypoxylon rubiginosum</name>
    <dbReference type="NCBI Taxonomy" id="110542"/>
    <lineage>
        <taxon>Eukaryota</taxon>
        <taxon>Fungi</taxon>
        <taxon>Dikarya</taxon>
        <taxon>Ascomycota</taxon>
        <taxon>Pezizomycotina</taxon>
        <taxon>Sordariomycetes</taxon>
        <taxon>Xylariomycetidae</taxon>
        <taxon>Xylariales</taxon>
        <taxon>Hypoxylaceae</taxon>
        <taxon>Hypoxylon</taxon>
    </lineage>
</organism>